<reference evidence="12" key="2">
    <citation type="submission" date="2014-05" db="EMBL/GenBank/DDBJ databases">
        <authorList>
            <person name="Aslett A.Martin."/>
            <person name="De Silva Nishadi"/>
        </authorList>
    </citation>
    <scope>NUCLEOTIDE SEQUENCE</scope>
    <source>
        <strain evidence="12">YM</strain>
    </source>
</reference>
<dbReference type="InterPro" id="IPR004527">
    <property type="entry name" value="Glu-tRNA-ligase_bac/mito"/>
</dbReference>
<dbReference type="SUPFAM" id="SSF52374">
    <property type="entry name" value="Nucleotidylyl transferase"/>
    <property type="match status" value="1"/>
</dbReference>
<dbReference type="InterPro" id="IPR020058">
    <property type="entry name" value="Glu/Gln-tRNA-synth_Ib_cat-dom"/>
</dbReference>
<keyword evidence="7 9" id="KW-0030">Aminoacyl-tRNA synthetase</keyword>
<dbReference type="OMA" id="WMNKKYL"/>
<reference evidence="14 15" key="1">
    <citation type="journal article" date="2014" name="BMC Biol.">
        <title>A comprehensive evaluation of rodent malaria parasite genomes and gene expression.</title>
        <authorList>
            <person name="Otto T.D."/>
            <person name="Bohme U."/>
            <person name="Jackson A.P."/>
            <person name="Hunt M."/>
            <person name="Franke-Fayard B."/>
            <person name="Hoeijmakers W.A."/>
            <person name="Religa A.A."/>
            <person name="Robertson L."/>
            <person name="Sanders M."/>
            <person name="Ogun S.A."/>
            <person name="Cunningham D."/>
            <person name="Erhart A."/>
            <person name="Billker O."/>
            <person name="Khan S.M."/>
            <person name="Stunnenberg H.G."/>
            <person name="Langhorne J."/>
            <person name="Holder A.A."/>
            <person name="Waters A.P."/>
            <person name="Newbold C.I."/>
            <person name="Pain A."/>
            <person name="Berriman M."/>
            <person name="Janse C.J."/>
        </authorList>
    </citation>
    <scope>NUCLEOTIDE SEQUENCE [LARGE SCALE GENOMIC DNA]</scope>
    <source>
        <strain evidence="13 14">17X</strain>
        <strain evidence="12 15">YM</strain>
    </source>
</reference>
<keyword evidence="6 9" id="KW-0648">Protein biosynthesis</keyword>
<evidence type="ECO:0000313" key="12">
    <source>
        <dbReference type="EMBL" id="CDU19037.1"/>
    </source>
</evidence>
<evidence type="ECO:0000313" key="13">
    <source>
        <dbReference type="EMBL" id="VTZ79622.1"/>
    </source>
</evidence>
<dbReference type="VEuPathDB" id="PlasmoDB:Py17XNL_001105743"/>
<dbReference type="PANTHER" id="PTHR43311">
    <property type="entry name" value="GLUTAMATE--TRNA LIGASE"/>
    <property type="match status" value="1"/>
</dbReference>
<protein>
    <recommendedName>
        <fullName evidence="2">glutamate--tRNA ligase</fullName>
        <ecNumber evidence="2">6.1.1.17</ecNumber>
    </recommendedName>
    <alternativeName>
        <fullName evidence="8">Glutamyl-tRNA synthetase</fullName>
    </alternativeName>
</protein>
<evidence type="ECO:0000256" key="9">
    <source>
        <dbReference type="RuleBase" id="RU363037"/>
    </source>
</evidence>
<accession>A0A077Y8E7</accession>
<dbReference type="CDD" id="cd00808">
    <property type="entry name" value="GluRS_core"/>
    <property type="match status" value="1"/>
</dbReference>
<dbReference type="Proteomes" id="UP000072904">
    <property type="component" value="Chromosome 11"/>
</dbReference>
<dbReference type="InterPro" id="IPR014729">
    <property type="entry name" value="Rossmann-like_a/b/a_fold"/>
</dbReference>
<dbReference type="InterPro" id="IPR033910">
    <property type="entry name" value="GluRS_core"/>
</dbReference>
<dbReference type="SUPFAM" id="SSF48163">
    <property type="entry name" value="An anticodon-binding domain of class I aminoacyl-tRNA synthetases"/>
    <property type="match status" value="1"/>
</dbReference>
<name>A0A077Y8E7_PLAYE</name>
<dbReference type="EC" id="6.1.1.17" evidence="2"/>
<feature type="chain" id="PRO_5014501889" description="glutamate--tRNA ligase" evidence="10">
    <location>
        <begin position="19"/>
        <end position="560"/>
    </location>
</feature>
<evidence type="ECO:0000259" key="11">
    <source>
        <dbReference type="Pfam" id="PF00749"/>
    </source>
</evidence>
<dbReference type="HAMAP" id="MF_00022">
    <property type="entry name" value="Glu_tRNA_synth_type1"/>
    <property type="match status" value="1"/>
</dbReference>
<dbReference type="NCBIfam" id="TIGR00464">
    <property type="entry name" value="gltX_bact"/>
    <property type="match status" value="1"/>
</dbReference>
<dbReference type="InterPro" id="IPR008925">
    <property type="entry name" value="aa_tRNA-synth_I_cd-bd_sf"/>
</dbReference>
<keyword evidence="4 9" id="KW-0547">Nucleotide-binding</keyword>
<proteinExistence type="inferred from homology"/>
<dbReference type="Pfam" id="PF00749">
    <property type="entry name" value="tRNA-synt_1c"/>
    <property type="match status" value="1"/>
</dbReference>
<dbReference type="EMBL" id="LK934639">
    <property type="protein sequence ID" value="CDU19037.1"/>
    <property type="molecule type" value="Genomic_DNA"/>
</dbReference>
<keyword evidence="10" id="KW-0732">Signal</keyword>
<feature type="signal peptide" evidence="10">
    <location>
        <begin position="1"/>
        <end position="18"/>
    </location>
</feature>
<evidence type="ECO:0000256" key="6">
    <source>
        <dbReference type="ARBA" id="ARBA00022917"/>
    </source>
</evidence>
<dbReference type="InterPro" id="IPR001412">
    <property type="entry name" value="aa-tRNA-synth_I_CS"/>
</dbReference>
<keyword evidence="3 9" id="KW-0436">Ligase</keyword>
<organism evidence="12 15">
    <name type="scientific">Plasmodium yoelii</name>
    <dbReference type="NCBI Taxonomy" id="5861"/>
    <lineage>
        <taxon>Eukaryota</taxon>
        <taxon>Sar</taxon>
        <taxon>Alveolata</taxon>
        <taxon>Apicomplexa</taxon>
        <taxon>Aconoidasida</taxon>
        <taxon>Haemosporida</taxon>
        <taxon>Plasmodiidae</taxon>
        <taxon>Plasmodium</taxon>
        <taxon>Plasmodium (Vinckeia)</taxon>
    </lineage>
</organism>
<dbReference type="VEuPathDB" id="PlasmoDB:PY00363"/>
<comment type="similarity">
    <text evidence="1">Belongs to the class-I aminoacyl-tRNA synthetase family. Glutamate--tRNA ligase type 1 subfamily.</text>
</comment>
<evidence type="ECO:0000256" key="2">
    <source>
        <dbReference type="ARBA" id="ARBA00012835"/>
    </source>
</evidence>
<evidence type="ECO:0000313" key="14">
    <source>
        <dbReference type="Proteomes" id="UP000072874"/>
    </source>
</evidence>
<evidence type="ECO:0000256" key="10">
    <source>
        <dbReference type="SAM" id="SignalP"/>
    </source>
</evidence>
<dbReference type="PANTHER" id="PTHR43311:SF2">
    <property type="entry name" value="GLUTAMATE--TRNA LIGASE, MITOCHONDRIAL-RELATED"/>
    <property type="match status" value="1"/>
</dbReference>
<evidence type="ECO:0000256" key="8">
    <source>
        <dbReference type="ARBA" id="ARBA00030865"/>
    </source>
</evidence>
<dbReference type="GO" id="GO:0006424">
    <property type="term" value="P:glutamyl-tRNA aminoacylation"/>
    <property type="evidence" value="ECO:0007669"/>
    <property type="project" value="InterPro"/>
</dbReference>
<dbReference type="Proteomes" id="UP000072874">
    <property type="component" value="Chromosome 11"/>
</dbReference>
<dbReference type="PROSITE" id="PS00178">
    <property type="entry name" value="AA_TRNA_LIGASE_I"/>
    <property type="match status" value="1"/>
</dbReference>
<dbReference type="VEuPathDB" id="PlasmoDB:PY17X_1135000"/>
<dbReference type="Gene3D" id="3.40.50.620">
    <property type="entry name" value="HUPs"/>
    <property type="match status" value="1"/>
</dbReference>
<dbReference type="InterPro" id="IPR000924">
    <property type="entry name" value="Glu/Gln-tRNA-synth"/>
</dbReference>
<evidence type="ECO:0000256" key="4">
    <source>
        <dbReference type="ARBA" id="ARBA00022741"/>
    </source>
</evidence>
<dbReference type="GO" id="GO:0000049">
    <property type="term" value="F:tRNA binding"/>
    <property type="evidence" value="ECO:0007669"/>
    <property type="project" value="InterPro"/>
</dbReference>
<dbReference type="KEGG" id="pyo:PY17X_1135000"/>
<dbReference type="GO" id="GO:0008270">
    <property type="term" value="F:zinc ion binding"/>
    <property type="evidence" value="ECO:0007669"/>
    <property type="project" value="InterPro"/>
</dbReference>
<reference evidence="13" key="4">
    <citation type="submission" date="2019-05" db="EMBL/GenBank/DDBJ databases">
        <authorList>
            <consortium name="Pathogen Informatics"/>
        </authorList>
    </citation>
    <scope>NUCLEOTIDE SEQUENCE</scope>
    <source>
        <strain evidence="13">17X</strain>
    </source>
</reference>
<reference evidence="13" key="3">
    <citation type="submission" date="2014-05" db="EMBL/GenBank/DDBJ databases">
        <authorList>
            <person name="Aslett M.A."/>
            <person name="De Silva N."/>
        </authorList>
    </citation>
    <scope>NUCLEOTIDE SEQUENCE</scope>
    <source>
        <strain evidence="13">17X</strain>
    </source>
</reference>
<evidence type="ECO:0000256" key="7">
    <source>
        <dbReference type="ARBA" id="ARBA00023146"/>
    </source>
</evidence>
<gene>
    <name evidence="13" type="ORF">PY17X_1135000</name>
    <name evidence="12" type="ORF">PYYM_1135900</name>
</gene>
<sequence length="560" mass="66461">MKLIFLLASVFISCATESQSKFKSEFVINEKWPVRLLYYKNGDLSFILNNIKTTNYKYKNKCACKKYDNQIGDSPINTPRFRFAPSPTGFLHVGGCRTFLYNYILAKQMNGKVIFRLEDTDTNRNTKDSLSEIIKDLKWMNLDWDEGPYKQSENMEKYKKIAHDFVKEGKAYYCFCTKDELNEKKEMTKAMKKKYIYDRKCRHLNDDTINKYLGENKLYAIRFKSPIGRKVVLNDILKNNIEEIVDEDFIILRSNFLPTYNFAVSVDDHLMKISHVIRGVEHISNTFKQILVIEALNGKIPYYAHIPVITNLDKKKISKRNNEYLIRNLREEGFKPECVVNYLATLGWSPISTREFYTLDELIEHFNIHMVNKSSIVFNMKKLKWMNKNYLLNEDSKKYLEEALKYLFQDEITTDRNKEFVELCISIFKNDVHDYGELKKNIIDSISYDYMGNNLNSYDTDLKQIAVLLCNWFEEYKGDNINLEHIMEKKFNTLIEYIWKNTKFVKKDILLRIRILLTFQKKGTPFINLLKIWLSAQKNNIQNYVPLSRRLQYIKSIFNI</sequence>
<dbReference type="OrthoDB" id="428822at2759"/>
<evidence type="ECO:0000256" key="3">
    <source>
        <dbReference type="ARBA" id="ARBA00022598"/>
    </source>
</evidence>
<dbReference type="GeneID" id="3789086"/>
<dbReference type="VEuPathDB" id="PlasmoDB:PYYM_1135900"/>
<evidence type="ECO:0000313" key="15">
    <source>
        <dbReference type="Proteomes" id="UP000072904"/>
    </source>
</evidence>
<dbReference type="PRINTS" id="PR00987">
    <property type="entry name" value="TRNASYNTHGLU"/>
</dbReference>
<evidence type="ECO:0000256" key="1">
    <source>
        <dbReference type="ARBA" id="ARBA00007894"/>
    </source>
</evidence>
<dbReference type="GO" id="GO:0004818">
    <property type="term" value="F:glutamate-tRNA ligase activity"/>
    <property type="evidence" value="ECO:0007669"/>
    <property type="project" value="UniProtKB-EC"/>
</dbReference>
<keyword evidence="5 9" id="KW-0067">ATP-binding</keyword>
<dbReference type="InterPro" id="IPR049940">
    <property type="entry name" value="GluQ/Sye"/>
</dbReference>
<evidence type="ECO:0000256" key="5">
    <source>
        <dbReference type="ARBA" id="ARBA00022840"/>
    </source>
</evidence>
<dbReference type="GO" id="GO:0005739">
    <property type="term" value="C:mitochondrion"/>
    <property type="evidence" value="ECO:0007669"/>
    <property type="project" value="TreeGrafter"/>
</dbReference>
<dbReference type="GO" id="GO:0005524">
    <property type="term" value="F:ATP binding"/>
    <property type="evidence" value="ECO:0007669"/>
    <property type="project" value="UniProtKB-KW"/>
</dbReference>
<dbReference type="EMBL" id="LM993665">
    <property type="protein sequence ID" value="VTZ79622.1"/>
    <property type="molecule type" value="Genomic_DNA"/>
</dbReference>
<feature type="domain" description="Glutamyl/glutaminyl-tRNA synthetase class Ib catalytic" evidence="11">
    <location>
        <begin position="80"/>
        <end position="385"/>
    </location>
</feature>
<dbReference type="RefSeq" id="XP_723739.1">
    <property type="nucleotide sequence ID" value="XM_718646.1"/>
</dbReference>
<dbReference type="AlphaFoldDB" id="A0A077Y8E7"/>